<evidence type="ECO:0000259" key="3">
    <source>
        <dbReference type="Pfam" id="PF13372"/>
    </source>
</evidence>
<reference evidence="4 5" key="1">
    <citation type="submission" date="2018-10" db="EMBL/GenBank/DDBJ databases">
        <title>Genomic Encyclopedia of Archaeal and Bacterial Type Strains, Phase II (KMG-II): from individual species to whole genera.</title>
        <authorList>
            <person name="Goeker M."/>
        </authorList>
    </citation>
    <scope>NUCLEOTIDE SEQUENCE [LARGE SCALE GENOMIC DNA]</scope>
    <source>
        <strain evidence="4 5">DSM 25217</strain>
    </source>
</reference>
<dbReference type="Pfam" id="PF13372">
    <property type="entry name" value="Alginate_exp"/>
    <property type="match status" value="1"/>
</dbReference>
<dbReference type="OrthoDB" id="311329at2"/>
<dbReference type="Proteomes" id="UP000271227">
    <property type="component" value="Unassembled WGS sequence"/>
</dbReference>
<evidence type="ECO:0000256" key="1">
    <source>
        <dbReference type="SAM" id="MobiDB-lite"/>
    </source>
</evidence>
<protein>
    <submittedName>
        <fullName evidence="4">Alginate export protein</fullName>
    </submittedName>
</protein>
<comment type="caution">
    <text evidence="4">The sequence shown here is derived from an EMBL/GenBank/DDBJ whole genome shotgun (WGS) entry which is preliminary data.</text>
</comment>
<feature type="region of interest" description="Disordered" evidence="1">
    <location>
        <begin position="1"/>
        <end position="77"/>
    </location>
</feature>
<dbReference type="AlphaFoldDB" id="A0A3M0CLL4"/>
<proteinExistence type="predicted"/>
<keyword evidence="5" id="KW-1185">Reference proteome</keyword>
<dbReference type="Gene3D" id="2.40.160.100">
    <property type="match status" value="1"/>
</dbReference>
<feature type="region of interest" description="Disordered" evidence="1">
    <location>
        <begin position="133"/>
        <end position="155"/>
    </location>
</feature>
<dbReference type="EMBL" id="REFR01000011">
    <property type="protein sequence ID" value="RMB07959.1"/>
    <property type="molecule type" value="Genomic_DNA"/>
</dbReference>
<feature type="compositionally biased region" description="Basic residues" evidence="1">
    <location>
        <begin position="17"/>
        <end position="26"/>
    </location>
</feature>
<dbReference type="InterPro" id="IPR025388">
    <property type="entry name" value="Alginate_export_dom"/>
</dbReference>
<feature type="transmembrane region" description="Helical" evidence="2">
    <location>
        <begin position="109"/>
        <end position="127"/>
    </location>
</feature>
<keyword evidence="2" id="KW-1133">Transmembrane helix</keyword>
<evidence type="ECO:0000313" key="4">
    <source>
        <dbReference type="EMBL" id="RMB07959.1"/>
    </source>
</evidence>
<feature type="region of interest" description="Disordered" evidence="1">
    <location>
        <begin position="439"/>
        <end position="460"/>
    </location>
</feature>
<gene>
    <name evidence="4" type="ORF">BXY39_2053</name>
</gene>
<feature type="compositionally biased region" description="Low complexity" evidence="1">
    <location>
        <begin position="41"/>
        <end position="64"/>
    </location>
</feature>
<accession>A0A3M0CLL4</accession>
<dbReference type="InParanoid" id="A0A3M0CLL4"/>
<sequence>MNRHKGGHKEQGVAFRSGHRSGHKGRPTAAGTRQAGVPQTGVRQIGARQAGARQIGARQTGARQTGARQIGAQAVRQRTRPGVRTALSGGMVAVLPTLLLATFRTILRMFLWGVLWAILWAILWAGTGPVRAQTAPFDESRPQRPDDTVQGPERLSLSGSHRTRFQMLDGQFRPGFGDGDHSMAFVTLLRADVRLGKRFSLTAEIEDARQALADGSTPLETTNVNALALLQANLRYTADDLFGLGGRTRLTLGRQTLGIGRRRFVGRQVFRNTIQNFTGLDILWRGRGGRRVHGFYTLPVIIRPDAPERLLDNDIVFDRESLDLQFWGLALTDPTVSRHAHYELAVFGLHERDGAPDKAHRQTENRQLYTASLRLWRPHAGRHVDYELHGAVQFGEQRASDDPQDRRDLDHSAHYVHGEIGYSFGDGWQTRLMLQYDHASGDRDPEDGNSNRFDSLFGPRRPEFGPTGTYGAFNRSNITGPGIRLSIAPSRRLDGFVGYRAFWLDERRDEWGPADLQDRQGRSGTFLGHQIQGRLRWRPFPGNLMVETGFAHLVDGGFARRAPGATGFGDTTYLYTDVTFSF</sequence>
<feature type="compositionally biased region" description="Basic and acidic residues" evidence="1">
    <location>
        <begin position="138"/>
        <end position="147"/>
    </location>
</feature>
<dbReference type="InterPro" id="IPR053728">
    <property type="entry name" value="Alginate_Permeability_Chnl"/>
</dbReference>
<keyword evidence="2" id="KW-0812">Transmembrane</keyword>
<evidence type="ECO:0000256" key="2">
    <source>
        <dbReference type="SAM" id="Phobius"/>
    </source>
</evidence>
<evidence type="ECO:0000313" key="5">
    <source>
        <dbReference type="Proteomes" id="UP000271227"/>
    </source>
</evidence>
<name>A0A3M0CLL4_9PROT</name>
<keyword evidence="2" id="KW-0472">Membrane</keyword>
<organism evidence="4 5">
    <name type="scientific">Eilatimonas milleporae</name>
    <dbReference type="NCBI Taxonomy" id="911205"/>
    <lineage>
        <taxon>Bacteria</taxon>
        <taxon>Pseudomonadati</taxon>
        <taxon>Pseudomonadota</taxon>
        <taxon>Alphaproteobacteria</taxon>
        <taxon>Kordiimonadales</taxon>
        <taxon>Kordiimonadaceae</taxon>
        <taxon>Eilatimonas</taxon>
    </lineage>
</organism>
<feature type="domain" description="Alginate export" evidence="3">
    <location>
        <begin position="154"/>
        <end position="566"/>
    </location>
</feature>